<evidence type="ECO:0000256" key="4">
    <source>
        <dbReference type="ARBA" id="ARBA00022807"/>
    </source>
</evidence>
<dbReference type="PANTHER" id="PTHR47053:SF1">
    <property type="entry name" value="MUREIN DD-ENDOPEPTIDASE MEPH-RELATED"/>
    <property type="match status" value="1"/>
</dbReference>
<comment type="similarity">
    <text evidence="1">Belongs to the peptidase C40 family.</text>
</comment>
<proteinExistence type="inferred from homology"/>
<comment type="caution">
    <text evidence="6">The sequence shown here is derived from an EMBL/GenBank/DDBJ whole genome shotgun (WGS) entry which is preliminary data.</text>
</comment>
<feature type="domain" description="NlpC/P60" evidence="5">
    <location>
        <begin position="1"/>
        <end position="112"/>
    </location>
</feature>
<sequence>MPANGGVLAIAASLSGIPYVYGGSTPAGFDCSGFTSYIFAKVGISLPRTAAGQQAAATPVSNPQPGDLVFFGYPAYHVGIYAGNGMMYDSPRTGLSSGLRAIWSSSATYGRP</sequence>
<evidence type="ECO:0000259" key="5">
    <source>
        <dbReference type="PROSITE" id="PS51935"/>
    </source>
</evidence>
<dbReference type="GO" id="GO:0008234">
    <property type="term" value="F:cysteine-type peptidase activity"/>
    <property type="evidence" value="ECO:0007669"/>
    <property type="project" value="UniProtKB-KW"/>
</dbReference>
<dbReference type="PANTHER" id="PTHR47053">
    <property type="entry name" value="MUREIN DD-ENDOPEPTIDASE MEPH-RELATED"/>
    <property type="match status" value="1"/>
</dbReference>
<reference evidence="6 7" key="1">
    <citation type="journal article" date="2013" name="ISME J.">
        <title>A metabolic model for members of the genus Tetrasphaera involved in enhanced biological phosphorus removal.</title>
        <authorList>
            <person name="Kristiansen R."/>
            <person name="Nguyen H.T.T."/>
            <person name="Saunders A.M."/>
            <person name="Nielsen J.L."/>
            <person name="Wimmer R."/>
            <person name="Le V.Q."/>
            <person name="McIlroy S.J."/>
            <person name="Petrovski S."/>
            <person name="Seviour R.J."/>
            <person name="Calteau A."/>
            <person name="Nielsen K.L."/>
            <person name="Nielsen P.H."/>
        </authorList>
    </citation>
    <scope>NUCLEOTIDE SEQUENCE [LARGE SCALE GENOMIC DNA]</scope>
    <source>
        <strain evidence="6 7">Ben110</strain>
    </source>
</reference>
<evidence type="ECO:0000313" key="7">
    <source>
        <dbReference type="Proteomes" id="UP000035763"/>
    </source>
</evidence>
<organism evidence="6 7">
    <name type="scientific">Nostocoides australiense Ben110</name>
    <dbReference type="NCBI Taxonomy" id="1193182"/>
    <lineage>
        <taxon>Bacteria</taxon>
        <taxon>Bacillati</taxon>
        <taxon>Actinomycetota</taxon>
        <taxon>Actinomycetes</taxon>
        <taxon>Micrococcales</taxon>
        <taxon>Intrasporangiaceae</taxon>
        <taxon>Nostocoides</taxon>
    </lineage>
</organism>
<dbReference type="Gene3D" id="3.90.1720.10">
    <property type="entry name" value="endopeptidase domain like (from Nostoc punctiforme)"/>
    <property type="match status" value="1"/>
</dbReference>
<dbReference type="PROSITE" id="PS51935">
    <property type="entry name" value="NLPC_P60"/>
    <property type="match status" value="1"/>
</dbReference>
<dbReference type="InterPro" id="IPR000064">
    <property type="entry name" value="NLP_P60_dom"/>
</dbReference>
<dbReference type="InterPro" id="IPR051202">
    <property type="entry name" value="Peptidase_C40"/>
</dbReference>
<keyword evidence="2" id="KW-0645">Protease</keyword>
<dbReference type="SUPFAM" id="SSF54001">
    <property type="entry name" value="Cysteine proteinases"/>
    <property type="match status" value="1"/>
</dbReference>
<evidence type="ECO:0000256" key="3">
    <source>
        <dbReference type="ARBA" id="ARBA00022801"/>
    </source>
</evidence>
<dbReference type="EMBL" id="CAJA01000082">
    <property type="protein sequence ID" value="CCH72494.1"/>
    <property type="molecule type" value="Genomic_DNA"/>
</dbReference>
<accession>W6K2D1</accession>
<evidence type="ECO:0000256" key="1">
    <source>
        <dbReference type="ARBA" id="ARBA00007074"/>
    </source>
</evidence>
<dbReference type="AlphaFoldDB" id="W6K2D1"/>
<evidence type="ECO:0000313" key="6">
    <source>
        <dbReference type="EMBL" id="CCH72494.1"/>
    </source>
</evidence>
<dbReference type="GO" id="GO:0006508">
    <property type="term" value="P:proteolysis"/>
    <property type="evidence" value="ECO:0007669"/>
    <property type="project" value="UniProtKB-KW"/>
</dbReference>
<gene>
    <name evidence="6" type="ORF">BN11_1720002</name>
</gene>
<dbReference type="InterPro" id="IPR038765">
    <property type="entry name" value="Papain-like_cys_pep_sf"/>
</dbReference>
<dbReference type="Pfam" id="PF00877">
    <property type="entry name" value="NLPC_P60"/>
    <property type="match status" value="1"/>
</dbReference>
<evidence type="ECO:0000256" key="2">
    <source>
        <dbReference type="ARBA" id="ARBA00022670"/>
    </source>
</evidence>
<dbReference type="Proteomes" id="UP000035763">
    <property type="component" value="Unassembled WGS sequence"/>
</dbReference>
<keyword evidence="3" id="KW-0378">Hydrolase</keyword>
<dbReference type="RefSeq" id="WP_053084084.1">
    <property type="nucleotide sequence ID" value="NZ_HG764815.1"/>
</dbReference>
<keyword evidence="4" id="KW-0788">Thiol protease</keyword>
<dbReference type="STRING" id="1193182.BN11_1720002"/>
<protein>
    <submittedName>
        <fullName evidence="6">NLP/P60 protein</fullName>
    </submittedName>
</protein>
<name>W6K2D1_9MICO</name>
<keyword evidence="7" id="KW-1185">Reference proteome</keyword>